<proteinExistence type="predicted"/>
<organism evidence="2 3">
    <name type="scientific">Elysia marginata</name>
    <dbReference type="NCBI Taxonomy" id="1093978"/>
    <lineage>
        <taxon>Eukaryota</taxon>
        <taxon>Metazoa</taxon>
        <taxon>Spiralia</taxon>
        <taxon>Lophotrochozoa</taxon>
        <taxon>Mollusca</taxon>
        <taxon>Gastropoda</taxon>
        <taxon>Heterobranchia</taxon>
        <taxon>Euthyneura</taxon>
        <taxon>Panpulmonata</taxon>
        <taxon>Sacoglossa</taxon>
        <taxon>Placobranchoidea</taxon>
        <taxon>Plakobranchidae</taxon>
        <taxon>Elysia</taxon>
    </lineage>
</organism>
<accession>A0AAV4EDZ7</accession>
<dbReference type="AlphaFoldDB" id="A0AAV4EDZ7"/>
<dbReference type="Proteomes" id="UP000762676">
    <property type="component" value="Unassembled WGS sequence"/>
</dbReference>
<feature type="region of interest" description="Disordered" evidence="1">
    <location>
        <begin position="1"/>
        <end position="23"/>
    </location>
</feature>
<keyword evidence="3" id="KW-1185">Reference proteome</keyword>
<sequence>MSVAVGALQGLDPATGMSTDRPIVSPLRYAEGMSKLQEQDAAQCGNLVSPAAPVPL</sequence>
<reference evidence="2 3" key="1">
    <citation type="journal article" date="2021" name="Elife">
        <title>Chloroplast acquisition without the gene transfer in kleptoplastic sea slugs, Plakobranchus ocellatus.</title>
        <authorList>
            <person name="Maeda T."/>
            <person name="Takahashi S."/>
            <person name="Yoshida T."/>
            <person name="Shimamura S."/>
            <person name="Takaki Y."/>
            <person name="Nagai Y."/>
            <person name="Toyoda A."/>
            <person name="Suzuki Y."/>
            <person name="Arimoto A."/>
            <person name="Ishii H."/>
            <person name="Satoh N."/>
            <person name="Nishiyama T."/>
            <person name="Hasebe M."/>
            <person name="Maruyama T."/>
            <person name="Minagawa J."/>
            <person name="Obokata J."/>
            <person name="Shigenobu S."/>
        </authorList>
    </citation>
    <scope>NUCLEOTIDE SEQUENCE [LARGE SCALE GENOMIC DNA]</scope>
</reference>
<name>A0AAV4EDZ7_9GAST</name>
<feature type="non-terminal residue" evidence="2">
    <location>
        <position position="56"/>
    </location>
</feature>
<dbReference type="EMBL" id="BMAT01003631">
    <property type="protein sequence ID" value="GFR59217.1"/>
    <property type="molecule type" value="Genomic_DNA"/>
</dbReference>
<comment type="caution">
    <text evidence="2">The sequence shown here is derived from an EMBL/GenBank/DDBJ whole genome shotgun (WGS) entry which is preliminary data.</text>
</comment>
<evidence type="ECO:0000313" key="2">
    <source>
        <dbReference type="EMBL" id="GFR59217.1"/>
    </source>
</evidence>
<evidence type="ECO:0000313" key="3">
    <source>
        <dbReference type="Proteomes" id="UP000762676"/>
    </source>
</evidence>
<evidence type="ECO:0000256" key="1">
    <source>
        <dbReference type="SAM" id="MobiDB-lite"/>
    </source>
</evidence>
<protein>
    <submittedName>
        <fullName evidence="2">Uncharacterized protein</fullName>
    </submittedName>
</protein>
<gene>
    <name evidence="2" type="ORF">ElyMa_001788500</name>
</gene>